<dbReference type="SUPFAM" id="SSF50249">
    <property type="entry name" value="Nucleic acid-binding proteins"/>
    <property type="match status" value="1"/>
</dbReference>
<feature type="binding site" evidence="10">
    <location>
        <position position="311"/>
    </location>
    <ligand>
        <name>Zn(2+)</name>
        <dbReference type="ChEBI" id="CHEBI:29105"/>
    </ligand>
</feature>
<keyword evidence="8 10" id="KW-0694">RNA-binding</keyword>
<protein>
    <recommendedName>
        <fullName evidence="10">Small ribosomal subunit biogenesis GTPase RsgA</fullName>
        <ecNumber evidence="10">3.6.1.-</ecNumber>
    </recommendedName>
</protein>
<dbReference type="GO" id="GO:0005737">
    <property type="term" value="C:cytoplasm"/>
    <property type="evidence" value="ECO:0007669"/>
    <property type="project" value="UniProtKB-SubCell"/>
</dbReference>
<feature type="binding site" evidence="10">
    <location>
        <position position="318"/>
    </location>
    <ligand>
        <name>Zn(2+)</name>
        <dbReference type="ChEBI" id="CHEBI:29105"/>
    </ligand>
</feature>
<keyword evidence="2 10" id="KW-0690">Ribosome biogenesis</keyword>
<feature type="binding site" evidence="10">
    <location>
        <begin position="178"/>
        <end position="181"/>
    </location>
    <ligand>
        <name>GTP</name>
        <dbReference type="ChEBI" id="CHEBI:37565"/>
    </ligand>
</feature>
<evidence type="ECO:0000313" key="14">
    <source>
        <dbReference type="Proteomes" id="UP000251186"/>
    </source>
</evidence>
<dbReference type="EMBL" id="UAQP01000014">
    <property type="protein sequence ID" value="SPU55621.1"/>
    <property type="molecule type" value="Genomic_DNA"/>
</dbReference>
<dbReference type="GO" id="GO:0019843">
    <property type="term" value="F:rRNA binding"/>
    <property type="evidence" value="ECO:0007669"/>
    <property type="project" value="UniProtKB-KW"/>
</dbReference>
<dbReference type="InterPro" id="IPR027417">
    <property type="entry name" value="P-loop_NTPase"/>
</dbReference>
<sequence length="389" mass="41736">MLVRGPADWQGFGTVFSTSRLRSASDRDAVDLIEQYGWSEVWATAFAPHAHAGHTPGRVILQHRNGYLVVTDAGELQAKASGRLRHEAQETGPPAVGDWVALSPNPQDGAATIHAVLPRRTAFVRRAADSVRRTQILAANIDVAFVVTSMNADLNPRRIQRFLAAALDSGARPVLVLTKSDLSADPQAEAAQVAALETQTLVLTVSVREGVGLEALRLQVKPGETCVLIGSSGVGKSTLVNAFLNEDRMATQAIRASDDQGRHTTSHRQLLPLPGGGLIIDTPGIREVGLIDAEEGVEAVFDDIEHLMQECRFTNCGHVSEPGCAVQAALADGTLEGPRWAHFQKLKSELAAAGDKAERIAKAAERRRLGGLQKVYRATKRNDRGGADR</sequence>
<comment type="cofactor">
    <cofactor evidence="10">
        <name>Zn(2+)</name>
        <dbReference type="ChEBI" id="CHEBI:29105"/>
    </cofactor>
    <text evidence="10">Binds 1 zinc ion per subunit.</text>
</comment>
<dbReference type="CDD" id="cd01854">
    <property type="entry name" value="YjeQ_EngC"/>
    <property type="match status" value="1"/>
</dbReference>
<feature type="binding site" evidence="10">
    <location>
        <begin position="230"/>
        <end position="238"/>
    </location>
    <ligand>
        <name>GTP</name>
        <dbReference type="ChEBI" id="CHEBI:37565"/>
    </ligand>
</feature>
<dbReference type="Gene3D" id="3.40.50.300">
    <property type="entry name" value="P-loop containing nucleotide triphosphate hydrolases"/>
    <property type="match status" value="1"/>
</dbReference>
<dbReference type="PROSITE" id="PS51721">
    <property type="entry name" value="G_CP"/>
    <property type="match status" value="1"/>
</dbReference>
<dbReference type="PANTHER" id="PTHR32120:SF10">
    <property type="entry name" value="SMALL RIBOSOMAL SUBUNIT BIOGENESIS GTPASE RSGA"/>
    <property type="match status" value="1"/>
</dbReference>
<keyword evidence="9 10" id="KW-0342">GTP-binding</keyword>
<evidence type="ECO:0000259" key="11">
    <source>
        <dbReference type="PROSITE" id="PS50936"/>
    </source>
</evidence>
<evidence type="ECO:0000256" key="7">
    <source>
        <dbReference type="ARBA" id="ARBA00022833"/>
    </source>
</evidence>
<dbReference type="AlphaFoldDB" id="A0A2X1CN31"/>
<dbReference type="InterPro" id="IPR004881">
    <property type="entry name" value="Ribosome_biogen_GTPase_RsgA"/>
</dbReference>
<evidence type="ECO:0000256" key="3">
    <source>
        <dbReference type="ARBA" id="ARBA00022723"/>
    </source>
</evidence>
<accession>A0A2X1CN31</accession>
<comment type="subunit">
    <text evidence="10">Monomer. Associates with 30S ribosomal subunit, binds 16S rRNA.</text>
</comment>
<dbReference type="HAMAP" id="MF_01820">
    <property type="entry name" value="GTPase_RsgA"/>
    <property type="match status" value="1"/>
</dbReference>
<feature type="binding site" evidence="10">
    <location>
        <position position="316"/>
    </location>
    <ligand>
        <name>Zn(2+)</name>
        <dbReference type="ChEBI" id="CHEBI:29105"/>
    </ligand>
</feature>
<feature type="domain" description="CP-type G" evidence="12">
    <location>
        <begin position="128"/>
        <end position="288"/>
    </location>
</feature>
<dbReference type="Gene3D" id="1.10.40.50">
    <property type="entry name" value="Probable gtpase engc, domain 3"/>
    <property type="match status" value="1"/>
</dbReference>
<keyword evidence="5 10" id="KW-0547">Nucleotide-binding</keyword>
<dbReference type="EC" id="3.6.1.-" evidence="10"/>
<evidence type="ECO:0000313" key="13">
    <source>
        <dbReference type="EMBL" id="SPU55621.1"/>
    </source>
</evidence>
<name>A0A2X1CN31_BREVE</name>
<keyword evidence="4 10" id="KW-0699">rRNA-binding</keyword>
<dbReference type="InterPro" id="IPR010914">
    <property type="entry name" value="RsgA_GTPase_dom"/>
</dbReference>
<evidence type="ECO:0000259" key="12">
    <source>
        <dbReference type="PROSITE" id="PS51721"/>
    </source>
</evidence>
<dbReference type="SUPFAM" id="SSF52540">
    <property type="entry name" value="P-loop containing nucleoside triphosphate hydrolases"/>
    <property type="match status" value="1"/>
</dbReference>
<proteinExistence type="inferred from homology"/>
<comment type="similarity">
    <text evidence="10">Belongs to the TRAFAC class YlqF/YawG GTPase family. RsgA subfamily.</text>
</comment>
<evidence type="ECO:0000256" key="9">
    <source>
        <dbReference type="ARBA" id="ARBA00023134"/>
    </source>
</evidence>
<dbReference type="InterPro" id="IPR030378">
    <property type="entry name" value="G_CP_dom"/>
</dbReference>
<gene>
    <name evidence="10 13" type="primary">rsgA</name>
    <name evidence="13" type="ORF">NCTC11166_03022</name>
</gene>
<dbReference type="Gene3D" id="2.40.50.140">
    <property type="entry name" value="Nucleic acid-binding proteins"/>
    <property type="match status" value="1"/>
</dbReference>
<keyword evidence="1 10" id="KW-0963">Cytoplasm</keyword>
<reference evidence="13 14" key="1">
    <citation type="submission" date="2018-06" db="EMBL/GenBank/DDBJ databases">
        <authorList>
            <consortium name="Pathogen Informatics"/>
            <person name="Doyle S."/>
        </authorList>
    </citation>
    <scope>NUCLEOTIDE SEQUENCE [LARGE SCALE GENOMIC DNA]</scope>
    <source>
        <strain evidence="13 14">NCTC11166</strain>
    </source>
</reference>
<evidence type="ECO:0000256" key="2">
    <source>
        <dbReference type="ARBA" id="ARBA00022517"/>
    </source>
</evidence>
<dbReference type="InterPro" id="IPR012340">
    <property type="entry name" value="NA-bd_OB-fold"/>
</dbReference>
<organism evidence="13 14">
    <name type="scientific">Brevundimonas vesicularis</name>
    <name type="common">Pseudomonas vesicularis</name>
    <dbReference type="NCBI Taxonomy" id="41276"/>
    <lineage>
        <taxon>Bacteria</taxon>
        <taxon>Pseudomonadati</taxon>
        <taxon>Pseudomonadota</taxon>
        <taxon>Alphaproteobacteria</taxon>
        <taxon>Caulobacterales</taxon>
        <taxon>Caulobacteraceae</taxon>
        <taxon>Brevundimonas</taxon>
    </lineage>
</organism>
<dbReference type="GO" id="GO:0003924">
    <property type="term" value="F:GTPase activity"/>
    <property type="evidence" value="ECO:0007669"/>
    <property type="project" value="UniProtKB-UniRule"/>
</dbReference>
<keyword evidence="7 10" id="KW-0862">Zinc</keyword>
<dbReference type="GO" id="GO:0042274">
    <property type="term" value="P:ribosomal small subunit biogenesis"/>
    <property type="evidence" value="ECO:0007669"/>
    <property type="project" value="UniProtKB-UniRule"/>
</dbReference>
<evidence type="ECO:0000256" key="1">
    <source>
        <dbReference type="ARBA" id="ARBA00022490"/>
    </source>
</evidence>
<evidence type="ECO:0000256" key="8">
    <source>
        <dbReference type="ARBA" id="ARBA00022884"/>
    </source>
</evidence>
<feature type="domain" description="EngC GTPase" evidence="11">
    <location>
        <begin position="139"/>
        <end position="286"/>
    </location>
</feature>
<dbReference type="Pfam" id="PF03193">
    <property type="entry name" value="RsgA_GTPase"/>
    <property type="match status" value="1"/>
</dbReference>
<feature type="binding site" evidence="10">
    <location>
        <position position="324"/>
    </location>
    <ligand>
        <name>Zn(2+)</name>
        <dbReference type="ChEBI" id="CHEBI:29105"/>
    </ligand>
</feature>
<evidence type="ECO:0000256" key="4">
    <source>
        <dbReference type="ARBA" id="ARBA00022730"/>
    </source>
</evidence>
<dbReference type="Proteomes" id="UP000251186">
    <property type="component" value="Unassembled WGS sequence"/>
</dbReference>
<comment type="subcellular location">
    <subcellularLocation>
        <location evidence="10">Cytoplasm</location>
    </subcellularLocation>
</comment>
<dbReference type="PANTHER" id="PTHR32120">
    <property type="entry name" value="SMALL RIBOSOMAL SUBUNIT BIOGENESIS GTPASE RSGA"/>
    <property type="match status" value="1"/>
</dbReference>
<comment type="function">
    <text evidence="10">One of several proteins that assist in the late maturation steps of the functional core of the 30S ribosomal subunit. Helps release RbfA from mature subunits. May play a role in the assembly of ribosomal proteins into the subunit. Circularly permuted GTPase that catalyzes slow GTP hydrolysis, GTPase activity is stimulated by the 30S ribosomal subunit.</text>
</comment>
<evidence type="ECO:0000256" key="6">
    <source>
        <dbReference type="ARBA" id="ARBA00022801"/>
    </source>
</evidence>
<dbReference type="GO" id="GO:0005525">
    <property type="term" value="F:GTP binding"/>
    <property type="evidence" value="ECO:0007669"/>
    <property type="project" value="UniProtKB-UniRule"/>
</dbReference>
<dbReference type="NCBIfam" id="TIGR00157">
    <property type="entry name" value="ribosome small subunit-dependent GTPase A"/>
    <property type="match status" value="1"/>
</dbReference>
<keyword evidence="6 10" id="KW-0378">Hydrolase</keyword>
<evidence type="ECO:0000256" key="5">
    <source>
        <dbReference type="ARBA" id="ARBA00022741"/>
    </source>
</evidence>
<evidence type="ECO:0000256" key="10">
    <source>
        <dbReference type="HAMAP-Rule" id="MF_01820"/>
    </source>
</evidence>
<dbReference type="PROSITE" id="PS50936">
    <property type="entry name" value="ENGC_GTPASE"/>
    <property type="match status" value="1"/>
</dbReference>
<keyword evidence="3 10" id="KW-0479">Metal-binding</keyword>
<dbReference type="GO" id="GO:0046872">
    <property type="term" value="F:metal ion binding"/>
    <property type="evidence" value="ECO:0007669"/>
    <property type="project" value="UniProtKB-KW"/>
</dbReference>